<name>A0A644Y7T7_9ZZZZ</name>
<protein>
    <recommendedName>
        <fullName evidence="1">DUF1508 domain-containing protein</fullName>
    </recommendedName>
</protein>
<dbReference type="SUPFAM" id="SSF160113">
    <property type="entry name" value="YegP-like"/>
    <property type="match status" value="2"/>
</dbReference>
<accession>A0A644Y7T7</accession>
<proteinExistence type="predicted"/>
<reference evidence="2" key="1">
    <citation type="submission" date="2019-08" db="EMBL/GenBank/DDBJ databases">
        <authorList>
            <person name="Kucharzyk K."/>
            <person name="Murdoch R.W."/>
            <person name="Higgins S."/>
            <person name="Loffler F."/>
        </authorList>
    </citation>
    <scope>NUCLEOTIDE SEQUENCE</scope>
</reference>
<evidence type="ECO:0000313" key="2">
    <source>
        <dbReference type="EMBL" id="MPM24530.1"/>
    </source>
</evidence>
<organism evidence="2">
    <name type="scientific">bioreactor metagenome</name>
    <dbReference type="NCBI Taxonomy" id="1076179"/>
    <lineage>
        <taxon>unclassified sequences</taxon>
        <taxon>metagenomes</taxon>
        <taxon>ecological metagenomes</taxon>
    </lineage>
</organism>
<gene>
    <name evidence="2" type="ORF">SDC9_71013</name>
</gene>
<feature type="domain" description="DUF1508" evidence="1">
    <location>
        <begin position="74"/>
        <end position="121"/>
    </location>
</feature>
<dbReference type="InterPro" id="IPR051141">
    <property type="entry name" value="UPF0339_domain"/>
</dbReference>
<evidence type="ECO:0000259" key="1">
    <source>
        <dbReference type="Pfam" id="PF07411"/>
    </source>
</evidence>
<dbReference type="PANTHER" id="PTHR40606">
    <property type="match status" value="1"/>
</dbReference>
<dbReference type="Gene3D" id="3.30.160.160">
    <property type="entry name" value="YegP-like"/>
    <property type="match status" value="2"/>
</dbReference>
<sequence>MGKFIVRKLKEGMKFDLAAANREIIATSEMYNSKASCMKGIASVVKNAAAASIEDQTVKNFDRLINPKFEIFKDDSGLFRFNLKAKNGQIIVSSEAYKAKVSCKNGIESVKKNAVNAEIVEIETK</sequence>
<dbReference type="Pfam" id="PF07411">
    <property type="entry name" value="DUF1508"/>
    <property type="match status" value="2"/>
</dbReference>
<comment type="caution">
    <text evidence="2">The sequence shown here is derived from an EMBL/GenBank/DDBJ whole genome shotgun (WGS) entry which is preliminary data.</text>
</comment>
<dbReference type="AlphaFoldDB" id="A0A644Y7T7"/>
<dbReference type="InterPro" id="IPR036913">
    <property type="entry name" value="YegP-like_sf"/>
</dbReference>
<feature type="domain" description="DUF1508" evidence="1">
    <location>
        <begin position="15"/>
        <end position="55"/>
    </location>
</feature>
<dbReference type="InterPro" id="IPR010879">
    <property type="entry name" value="DUF1508"/>
</dbReference>
<dbReference type="PANTHER" id="PTHR40606:SF1">
    <property type="entry name" value="UPF0339 PROTEIN YEGP"/>
    <property type="match status" value="1"/>
</dbReference>
<dbReference type="EMBL" id="VSSQ01004283">
    <property type="protein sequence ID" value="MPM24530.1"/>
    <property type="molecule type" value="Genomic_DNA"/>
</dbReference>